<dbReference type="EMBL" id="CAJNOT010000900">
    <property type="protein sequence ID" value="CAF1105358.1"/>
    <property type="molecule type" value="Genomic_DNA"/>
</dbReference>
<evidence type="ECO:0000256" key="7">
    <source>
        <dbReference type="ARBA" id="ARBA00022842"/>
    </source>
</evidence>
<evidence type="ECO:0000256" key="8">
    <source>
        <dbReference type="ARBA" id="ARBA00023080"/>
    </source>
</evidence>
<gene>
    <name evidence="14" type="ORF">ZHD862_LOCUS17821</name>
</gene>
<evidence type="ECO:0000256" key="5">
    <source>
        <dbReference type="ARBA" id="ARBA00022741"/>
    </source>
</evidence>
<evidence type="ECO:0000256" key="9">
    <source>
        <dbReference type="ARBA" id="ARBA00054940"/>
    </source>
</evidence>
<proteinExistence type="inferred from homology"/>
<evidence type="ECO:0000256" key="10">
    <source>
        <dbReference type="ARBA" id="ARBA00093218"/>
    </source>
</evidence>
<comment type="similarity">
    <text evidence="2 13">Belongs to the HAM1 NTPase family.</text>
</comment>
<dbReference type="GO" id="GO:0046872">
    <property type="term" value="F:metal ion binding"/>
    <property type="evidence" value="ECO:0007669"/>
    <property type="project" value="UniProtKB-KW"/>
</dbReference>
<dbReference type="Proteomes" id="UP000663864">
    <property type="component" value="Unassembled WGS sequence"/>
</dbReference>
<evidence type="ECO:0000256" key="11">
    <source>
        <dbReference type="ARBA" id="ARBA00093255"/>
    </source>
</evidence>
<comment type="function">
    <text evidence="9">Pyrophosphatase that hydrolyzes the non-canonical purine nucleotides inosine triphosphate (ITP), deoxyinosine triphosphate (dITP) as well as 2'-deoxy-N-6-hydroxylaminopurine triphosphate (dHAPTP) and xanthosine 5'-triphosphate (XTP) to their respective monophosphate derivatives. The enzyme does not distinguish between the deoxy- and ribose forms. Probably excludes non-canonical purines from RNA and DNA precursor pools, thus preventing their incorporation into RNA and DNA and avoiding chromosomal lesions.</text>
</comment>
<comment type="caution">
    <text evidence="14">The sequence shown here is derived from an EMBL/GenBank/DDBJ whole genome shotgun (WGS) entry which is preliminary data.</text>
</comment>
<comment type="catalytic activity">
    <reaction evidence="10">
        <text>ITP + H2O = IMP + diphosphate + H(+)</text>
        <dbReference type="Rhea" id="RHEA:29399"/>
        <dbReference type="ChEBI" id="CHEBI:15377"/>
        <dbReference type="ChEBI" id="CHEBI:15378"/>
        <dbReference type="ChEBI" id="CHEBI:33019"/>
        <dbReference type="ChEBI" id="CHEBI:58053"/>
        <dbReference type="ChEBI" id="CHEBI:61402"/>
        <dbReference type="EC" id="3.6.1.66"/>
    </reaction>
    <physiologicalReaction direction="left-to-right" evidence="10">
        <dbReference type="Rhea" id="RHEA:29400"/>
    </physiologicalReaction>
</comment>
<dbReference type="HAMAP" id="MF_03148">
    <property type="entry name" value="HAM1_NTPase"/>
    <property type="match status" value="1"/>
</dbReference>
<evidence type="ECO:0000256" key="2">
    <source>
        <dbReference type="ARBA" id="ARBA00008023"/>
    </source>
</evidence>
<dbReference type="InterPro" id="IPR027502">
    <property type="entry name" value="ITPase"/>
</dbReference>
<keyword evidence="5 13" id="KW-0547">Nucleotide-binding</keyword>
<dbReference type="SUPFAM" id="SSF52972">
    <property type="entry name" value="ITPase-like"/>
    <property type="match status" value="2"/>
</dbReference>
<comment type="function">
    <text evidence="13">Pyrophosphatase that hydrolyzes non-canonical purine nucleotides such as inosine triphosphate (ITP), deoxyinosine triphosphate (dITP) or xanthosine 5'-triphosphate (XTP) to their respective monophosphate derivatives. The enzyme does not distinguish between the deoxy- and ribose forms. Probably excludes non-canonical purines from RNA and DNA precursor pools, thus preventing their incorporation into RNA and DNA and avoiding chromosomal lesions.</text>
</comment>
<comment type="catalytic activity">
    <reaction evidence="13">
        <text>XTP + H2O = XMP + diphosphate + H(+)</text>
        <dbReference type="Rhea" id="RHEA:28610"/>
        <dbReference type="ChEBI" id="CHEBI:15377"/>
        <dbReference type="ChEBI" id="CHEBI:15378"/>
        <dbReference type="ChEBI" id="CHEBI:33019"/>
        <dbReference type="ChEBI" id="CHEBI:57464"/>
        <dbReference type="ChEBI" id="CHEBI:61314"/>
        <dbReference type="EC" id="3.6.1.66"/>
    </reaction>
</comment>
<organism evidence="14 15">
    <name type="scientific">Rotaria sordida</name>
    <dbReference type="NCBI Taxonomy" id="392033"/>
    <lineage>
        <taxon>Eukaryota</taxon>
        <taxon>Metazoa</taxon>
        <taxon>Spiralia</taxon>
        <taxon>Gnathifera</taxon>
        <taxon>Rotifera</taxon>
        <taxon>Eurotatoria</taxon>
        <taxon>Bdelloidea</taxon>
        <taxon>Philodinida</taxon>
        <taxon>Philodinidae</taxon>
        <taxon>Rotaria</taxon>
    </lineage>
</organism>
<comment type="subcellular location">
    <subcellularLocation>
        <location evidence="1 13">Cytoplasm</location>
    </subcellularLocation>
</comment>
<keyword evidence="13" id="KW-0464">Manganese</keyword>
<dbReference type="EC" id="3.6.1.66" evidence="13"/>
<dbReference type="InterPro" id="IPR029001">
    <property type="entry name" value="ITPase-like_fam"/>
</dbReference>
<dbReference type="Gene3D" id="3.90.950.10">
    <property type="match status" value="2"/>
</dbReference>
<dbReference type="GO" id="GO:0005737">
    <property type="term" value="C:cytoplasm"/>
    <property type="evidence" value="ECO:0007669"/>
    <property type="project" value="UniProtKB-SubCell"/>
</dbReference>
<dbReference type="CDD" id="cd00515">
    <property type="entry name" value="HAM1"/>
    <property type="match status" value="1"/>
</dbReference>
<sequence length="238" mass="26780">MVVVTFVTGNKNKLAEVQAILADVLPNLKSEELDLPEYQGEPEEISKEKAKLAAQRINGPVLIEDTSLCFNALHGLPGPYIKWFLDKLGYDEKAKLAAQRINGPVLIEDTSLCFNALHGLPGPYIKWFLDKLGYDGLNKLLIGYDDKTAYAQCVFAFCAGPTSEPIIFDGRCSGRIVEARGPNKFGWDPIFQPDNEQGQQGRQTFAEMDKTEKNRISHRSRSLQLVKNYFLQHPEYRT</sequence>
<evidence type="ECO:0000256" key="12">
    <source>
        <dbReference type="ARBA" id="ARBA00093271"/>
    </source>
</evidence>
<keyword evidence="4 13" id="KW-0479">Metal-binding</keyword>
<dbReference type="PANTHER" id="PTHR11067">
    <property type="entry name" value="INOSINE TRIPHOSPHATE PYROPHOSPHATASE/HAM1 PROTEIN"/>
    <property type="match status" value="1"/>
</dbReference>
<dbReference type="GO" id="GO:0009204">
    <property type="term" value="P:deoxyribonucleoside triphosphate catabolic process"/>
    <property type="evidence" value="ECO:0007669"/>
    <property type="project" value="UniProtKB-UniRule"/>
</dbReference>
<feature type="binding site" evidence="13">
    <location>
        <begin position="8"/>
        <end position="13"/>
    </location>
    <ligand>
        <name>ITP</name>
        <dbReference type="ChEBI" id="CHEBI:61402"/>
    </ligand>
</feature>
<evidence type="ECO:0000256" key="4">
    <source>
        <dbReference type="ARBA" id="ARBA00022723"/>
    </source>
</evidence>
<keyword evidence="3 13" id="KW-0963">Cytoplasm</keyword>
<feature type="binding site" evidence="13">
    <location>
        <begin position="109"/>
        <end position="110"/>
    </location>
    <ligand>
        <name>ITP</name>
        <dbReference type="ChEBI" id="CHEBI:61402"/>
    </ligand>
</feature>
<feature type="binding site" evidence="13">
    <location>
        <position position="37"/>
    </location>
    <ligand>
        <name>Mg(2+)</name>
        <dbReference type="ChEBI" id="CHEBI:18420"/>
    </ligand>
</feature>
<keyword evidence="8 13" id="KW-0546">Nucleotide metabolism</keyword>
<dbReference type="GO" id="GO:0009117">
    <property type="term" value="P:nucleotide metabolic process"/>
    <property type="evidence" value="ECO:0007669"/>
    <property type="project" value="UniProtKB-KW"/>
</dbReference>
<dbReference type="GO" id="GO:0036222">
    <property type="term" value="F:XTP diphosphatase activity"/>
    <property type="evidence" value="ECO:0007669"/>
    <property type="project" value="UniProtKB-UniRule"/>
</dbReference>
<comment type="catalytic activity">
    <reaction evidence="11">
        <text>dITP + H2O = dIMP + diphosphate + H(+)</text>
        <dbReference type="Rhea" id="RHEA:28342"/>
        <dbReference type="ChEBI" id="CHEBI:15377"/>
        <dbReference type="ChEBI" id="CHEBI:15378"/>
        <dbReference type="ChEBI" id="CHEBI:33019"/>
        <dbReference type="ChEBI" id="CHEBI:61194"/>
        <dbReference type="ChEBI" id="CHEBI:61382"/>
        <dbReference type="EC" id="3.6.1.66"/>
    </reaction>
    <physiologicalReaction direction="left-to-right" evidence="11">
        <dbReference type="Rhea" id="RHEA:28343"/>
    </physiologicalReaction>
</comment>
<dbReference type="GO" id="GO:0000166">
    <property type="term" value="F:nucleotide binding"/>
    <property type="evidence" value="ECO:0007669"/>
    <property type="project" value="UniProtKB-KW"/>
</dbReference>
<feature type="binding site" evidence="13">
    <location>
        <position position="109"/>
    </location>
    <ligand>
        <name>Mg(2+)</name>
        <dbReference type="ChEBI" id="CHEBI:18420"/>
    </ligand>
</feature>
<evidence type="ECO:0000256" key="1">
    <source>
        <dbReference type="ARBA" id="ARBA00004496"/>
    </source>
</evidence>
<evidence type="ECO:0000256" key="6">
    <source>
        <dbReference type="ARBA" id="ARBA00022801"/>
    </source>
</evidence>
<feature type="binding site" evidence="13">
    <location>
        <position position="213"/>
    </location>
    <ligand>
        <name>ITP</name>
        <dbReference type="ChEBI" id="CHEBI:61402"/>
    </ligand>
</feature>
<evidence type="ECO:0000313" key="14">
    <source>
        <dbReference type="EMBL" id="CAF1105358.1"/>
    </source>
</evidence>
<dbReference type="GO" id="GO:0036220">
    <property type="term" value="F:ITP diphosphatase activity"/>
    <property type="evidence" value="ECO:0007669"/>
    <property type="project" value="UniProtKB-UniRule"/>
</dbReference>
<feature type="binding site" evidence="13">
    <location>
        <begin position="218"/>
        <end position="219"/>
    </location>
    <ligand>
        <name>ITP</name>
        <dbReference type="ChEBI" id="CHEBI:61402"/>
    </ligand>
</feature>
<dbReference type="AlphaFoldDB" id="A0A814PI14"/>
<comment type="catalytic activity">
    <reaction evidence="12">
        <text>N(6)-hydroxy-dATP + H2O = N(6)-hydroxy-dAMP + diphosphate + H(+)</text>
        <dbReference type="Rhea" id="RHEA:83971"/>
        <dbReference type="ChEBI" id="CHEBI:15377"/>
        <dbReference type="ChEBI" id="CHEBI:15378"/>
        <dbReference type="ChEBI" id="CHEBI:33019"/>
        <dbReference type="ChEBI" id="CHEBI:233529"/>
        <dbReference type="ChEBI" id="CHEBI:233530"/>
    </reaction>
    <physiologicalReaction direction="left-to-right" evidence="12">
        <dbReference type="Rhea" id="RHEA:83972"/>
    </physiologicalReaction>
</comment>
<keyword evidence="6 13" id="KW-0378">Hydrolase</keyword>
<feature type="binding site" evidence="13">
    <location>
        <position position="49"/>
    </location>
    <ligand>
        <name>ITP</name>
        <dbReference type="ChEBI" id="CHEBI:61402"/>
    </ligand>
</feature>
<dbReference type="Pfam" id="PF01725">
    <property type="entry name" value="Ham1p_like"/>
    <property type="match status" value="2"/>
</dbReference>
<dbReference type="GO" id="GO:0035870">
    <property type="term" value="F:dITP diphosphatase activity"/>
    <property type="evidence" value="ECO:0007669"/>
    <property type="project" value="UniProtKB-UniRule"/>
</dbReference>
<evidence type="ECO:0000313" key="15">
    <source>
        <dbReference type="Proteomes" id="UP000663864"/>
    </source>
</evidence>
<protein>
    <recommendedName>
        <fullName evidence="13">Inosine triphosphate pyrophosphatase</fullName>
        <shortName evidence="13">ITPase</shortName>
        <shortName evidence="13">Inosine triphosphatase</shortName>
        <ecNumber evidence="13">3.6.1.66</ecNumber>
    </recommendedName>
    <alternativeName>
        <fullName evidence="13">Non-canonical purine NTP pyrophosphatase</fullName>
    </alternativeName>
    <alternativeName>
        <fullName evidence="13">Non-standard purine NTP pyrophosphatase</fullName>
    </alternativeName>
    <alternativeName>
        <fullName evidence="13">Nucleoside-triphosphate diphosphatase</fullName>
    </alternativeName>
    <alternativeName>
        <fullName evidence="13">Nucleoside-triphosphate pyrophosphatase</fullName>
        <shortName evidence="13">NTPase</shortName>
    </alternativeName>
    <alternativeName>
        <fullName evidence="13">XTP/dITP diphosphatase</fullName>
    </alternativeName>
</protein>
<feature type="binding site" evidence="13">
    <location>
        <begin position="185"/>
        <end position="188"/>
    </location>
    <ligand>
        <name>ITP</name>
        <dbReference type="ChEBI" id="CHEBI:61402"/>
    </ligand>
</feature>
<accession>A0A814PI14</accession>
<keyword evidence="7 13" id="KW-0460">Magnesium</keyword>
<dbReference type="InterPro" id="IPR002637">
    <property type="entry name" value="RdgB/HAM1"/>
</dbReference>
<dbReference type="PANTHER" id="PTHR11067:SF9">
    <property type="entry name" value="INOSINE TRIPHOSPHATE PYROPHOSPHATASE"/>
    <property type="match status" value="1"/>
</dbReference>
<comment type="cofactor">
    <cofactor evidence="13">
        <name>Mg(2+)</name>
        <dbReference type="ChEBI" id="CHEBI:18420"/>
    </cofactor>
    <cofactor evidence="13">
        <name>Mn(2+)</name>
        <dbReference type="ChEBI" id="CHEBI:29035"/>
    </cofactor>
    <text evidence="13">Binds 1 divalent metal cation per subunit; can use either Mg(2+) or Mn(2+).</text>
</comment>
<name>A0A814PI14_9BILA</name>
<comment type="subunit">
    <text evidence="13">Homodimer.</text>
</comment>
<dbReference type="FunFam" id="3.90.950.10:FF:000003">
    <property type="entry name" value="Inosine triphosphate pyrophosphatase"/>
    <property type="match status" value="1"/>
</dbReference>
<evidence type="ECO:0000256" key="13">
    <source>
        <dbReference type="HAMAP-Rule" id="MF_03148"/>
    </source>
</evidence>
<evidence type="ECO:0000256" key="3">
    <source>
        <dbReference type="ARBA" id="ARBA00022490"/>
    </source>
</evidence>
<reference evidence="14" key="1">
    <citation type="submission" date="2021-02" db="EMBL/GenBank/DDBJ databases">
        <authorList>
            <person name="Nowell W R."/>
        </authorList>
    </citation>
    <scope>NUCLEOTIDE SEQUENCE</scope>
</reference>